<dbReference type="PANTHER" id="PTHR10343">
    <property type="entry name" value="5'-AMP-ACTIVATED PROTEIN KINASE , BETA SUBUNIT"/>
    <property type="match status" value="1"/>
</dbReference>
<dbReference type="PANTHER" id="PTHR10343:SF81">
    <property type="entry name" value="CRUCIFORM DNA-RECOGNIZING PROTEIN 1-RELATED"/>
    <property type="match status" value="1"/>
</dbReference>
<gene>
    <name evidence="4" type="ORF">TRIATDRAFT_243775</name>
</gene>
<evidence type="ECO:0000313" key="4">
    <source>
        <dbReference type="EMBL" id="EHK45363.1"/>
    </source>
</evidence>
<sequence>MGSYTFKWEHPAEEVFVTGTFDNWTKSEQLPKEGDVFQKTVFLKDASQKIYYKYVVDGDWTVNESSPKEADLEGNVNNFITPADILSSDPAAAFISTVTPQSTTAKMASEQPIDKPEGTATPSDVPGGFPITPSTELDKPISVNPLPAAAGAINPIKLAPGEEVPAVGIESTNEHVKLDKESYEKSDALPGVDATELPPVTSNMIPESSLPVVAAQDAHISTINPGATTVGLAAQVPLEAAKVPEVVKESQEKAGVEPEAAADPKEVVEKAQVEEELKEKVTEAPSTSEGTAGVGTEKSEADNTDTLAAVAAAAATTGAAVVAAVVAASDSAVEAATPVVNDTVAAAADAANKNLPDSVKENLPAPIQETLASHEAAVKEETREEVSPEVPAEVKESITEAGKSPEAAANTAAVEEKKEVEAELLKEVKAVPAVDETKAEETKAEEAKVVEAAPVVEPVVAPVTSATITDVQAIDSPVTEVSNVQVTKTEVPLEEAQKAVPVVEEPKAEEPKVVEPQAEVAKTEAPATTVPVIDTTVASEPAKADAAVDTPVTETDKTEVPPTEATTEAPSKANGSTGSHDDKTSEKKKNRFSAFFSRFRHKVSN</sequence>
<dbReference type="InterPro" id="IPR014756">
    <property type="entry name" value="Ig_E-set"/>
</dbReference>
<dbReference type="GO" id="GO:0019901">
    <property type="term" value="F:protein kinase binding"/>
    <property type="evidence" value="ECO:0007669"/>
    <property type="project" value="TreeGrafter"/>
</dbReference>
<dbReference type="Pfam" id="PF16561">
    <property type="entry name" value="AMPK1_CBM"/>
    <property type="match status" value="1"/>
</dbReference>
<dbReference type="OrthoDB" id="5873279at2759"/>
<feature type="domain" description="AMP-activated protein kinase glycogen-binding" evidence="3">
    <location>
        <begin position="4"/>
        <end position="81"/>
    </location>
</feature>
<dbReference type="KEGG" id="tatv:25778531"/>
<dbReference type="SUPFAM" id="SSF81296">
    <property type="entry name" value="E set domains"/>
    <property type="match status" value="1"/>
</dbReference>
<dbReference type="GO" id="GO:0005737">
    <property type="term" value="C:cytoplasm"/>
    <property type="evidence" value="ECO:0007669"/>
    <property type="project" value="TreeGrafter"/>
</dbReference>
<evidence type="ECO:0000313" key="5">
    <source>
        <dbReference type="Proteomes" id="UP000005426"/>
    </source>
</evidence>
<dbReference type="GO" id="GO:0007165">
    <property type="term" value="P:signal transduction"/>
    <property type="evidence" value="ECO:0007669"/>
    <property type="project" value="TreeGrafter"/>
</dbReference>
<dbReference type="GO" id="GO:0005634">
    <property type="term" value="C:nucleus"/>
    <property type="evidence" value="ECO:0007669"/>
    <property type="project" value="TreeGrafter"/>
</dbReference>
<dbReference type="InterPro" id="IPR032640">
    <property type="entry name" value="AMPK1_CBM"/>
</dbReference>
<feature type="region of interest" description="Disordered" evidence="2">
    <location>
        <begin position="103"/>
        <end position="129"/>
    </location>
</feature>
<keyword evidence="5" id="KW-1185">Reference proteome</keyword>
<evidence type="ECO:0000256" key="1">
    <source>
        <dbReference type="ARBA" id="ARBA00038216"/>
    </source>
</evidence>
<dbReference type="RefSeq" id="XP_013943541.1">
    <property type="nucleotide sequence ID" value="XM_014088066.1"/>
</dbReference>
<protein>
    <submittedName>
        <fullName evidence="4">Carbohydrate-binding module family 48 protein</fullName>
    </submittedName>
</protein>
<feature type="region of interest" description="Disordered" evidence="2">
    <location>
        <begin position="275"/>
        <end position="300"/>
    </location>
</feature>
<evidence type="ECO:0000259" key="3">
    <source>
        <dbReference type="Pfam" id="PF16561"/>
    </source>
</evidence>
<evidence type="ECO:0000256" key="2">
    <source>
        <dbReference type="SAM" id="MobiDB-lite"/>
    </source>
</evidence>
<feature type="region of interest" description="Disordered" evidence="2">
    <location>
        <begin position="504"/>
        <end position="605"/>
    </location>
</feature>
<name>G9NWK9_HYPAI</name>
<dbReference type="STRING" id="452589.G9NWK9"/>
<dbReference type="InterPro" id="IPR013783">
    <property type="entry name" value="Ig-like_fold"/>
</dbReference>
<dbReference type="GO" id="GO:0031588">
    <property type="term" value="C:nucleotide-activated protein kinase complex"/>
    <property type="evidence" value="ECO:0007669"/>
    <property type="project" value="TreeGrafter"/>
</dbReference>
<feature type="compositionally biased region" description="Low complexity" evidence="2">
    <location>
        <begin position="560"/>
        <end position="570"/>
    </location>
</feature>
<comment type="caution">
    <text evidence="4">The sequence shown here is derived from an EMBL/GenBank/DDBJ whole genome shotgun (WGS) entry which is preliminary data.</text>
</comment>
<dbReference type="EMBL" id="ABDG02000024">
    <property type="protein sequence ID" value="EHK45363.1"/>
    <property type="molecule type" value="Genomic_DNA"/>
</dbReference>
<dbReference type="Proteomes" id="UP000005426">
    <property type="component" value="Unassembled WGS sequence"/>
</dbReference>
<dbReference type="GeneID" id="25778531"/>
<feature type="compositionally biased region" description="Basic and acidic residues" evidence="2">
    <location>
        <begin position="504"/>
        <end position="513"/>
    </location>
</feature>
<dbReference type="CDD" id="cd02859">
    <property type="entry name" value="E_set_AMPKbeta_like_N"/>
    <property type="match status" value="1"/>
</dbReference>
<dbReference type="Gene3D" id="2.60.40.10">
    <property type="entry name" value="Immunoglobulins"/>
    <property type="match status" value="1"/>
</dbReference>
<reference evidence="4 5" key="1">
    <citation type="journal article" date="2011" name="Genome Biol.">
        <title>Comparative genome sequence analysis underscores mycoparasitism as the ancestral life style of Trichoderma.</title>
        <authorList>
            <person name="Kubicek C.P."/>
            <person name="Herrera-Estrella A."/>
            <person name="Seidl-Seiboth V."/>
            <person name="Martinez D.A."/>
            <person name="Druzhinina I.S."/>
            <person name="Thon M."/>
            <person name="Zeilinger S."/>
            <person name="Casas-Flores S."/>
            <person name="Horwitz B.A."/>
            <person name="Mukherjee P.K."/>
            <person name="Mukherjee M."/>
            <person name="Kredics L."/>
            <person name="Alcaraz L.D."/>
            <person name="Aerts A."/>
            <person name="Antal Z."/>
            <person name="Atanasova L."/>
            <person name="Cervantes-Badillo M.G."/>
            <person name="Challacombe J."/>
            <person name="Chertkov O."/>
            <person name="McCluskey K."/>
            <person name="Coulpier F."/>
            <person name="Deshpande N."/>
            <person name="von Doehren H."/>
            <person name="Ebbole D.J."/>
            <person name="Esquivel-Naranjo E.U."/>
            <person name="Fekete E."/>
            <person name="Flipphi M."/>
            <person name="Glaser F."/>
            <person name="Gomez-Rodriguez E.Y."/>
            <person name="Gruber S."/>
            <person name="Han C."/>
            <person name="Henrissat B."/>
            <person name="Hermosa R."/>
            <person name="Hernandez-Onate M."/>
            <person name="Karaffa L."/>
            <person name="Kosti I."/>
            <person name="Le Crom S."/>
            <person name="Lindquist E."/>
            <person name="Lucas S."/>
            <person name="Luebeck M."/>
            <person name="Luebeck P.S."/>
            <person name="Margeot A."/>
            <person name="Metz B."/>
            <person name="Misra M."/>
            <person name="Nevalainen H."/>
            <person name="Omann M."/>
            <person name="Packer N."/>
            <person name="Perrone G."/>
            <person name="Uresti-Rivera E.E."/>
            <person name="Salamov A."/>
            <person name="Schmoll M."/>
            <person name="Seiboth B."/>
            <person name="Shapiro H."/>
            <person name="Sukno S."/>
            <person name="Tamayo-Ramos J.A."/>
            <person name="Tisch D."/>
            <person name="Wiest A."/>
            <person name="Wilkinson H.H."/>
            <person name="Zhang M."/>
            <person name="Coutinho P.M."/>
            <person name="Kenerley C.M."/>
            <person name="Monte E."/>
            <person name="Baker S.E."/>
            <person name="Grigoriev I.V."/>
        </authorList>
    </citation>
    <scope>NUCLEOTIDE SEQUENCE [LARGE SCALE GENOMIC DNA]</scope>
    <source>
        <strain evidence="5">ATCC 20476 / IMI 206040</strain>
    </source>
</reference>
<organism evidence="4 5">
    <name type="scientific">Hypocrea atroviridis (strain ATCC 20476 / IMI 206040)</name>
    <name type="common">Trichoderma atroviride</name>
    <dbReference type="NCBI Taxonomy" id="452589"/>
    <lineage>
        <taxon>Eukaryota</taxon>
        <taxon>Fungi</taxon>
        <taxon>Dikarya</taxon>
        <taxon>Ascomycota</taxon>
        <taxon>Pezizomycotina</taxon>
        <taxon>Sordariomycetes</taxon>
        <taxon>Hypocreomycetidae</taxon>
        <taxon>Hypocreales</taxon>
        <taxon>Hypocreaceae</taxon>
        <taxon>Trichoderma</taxon>
    </lineage>
</organism>
<dbReference type="eggNOG" id="KOG1616">
    <property type="taxonomic scope" value="Eukaryota"/>
</dbReference>
<proteinExistence type="inferred from homology"/>
<dbReference type="InterPro" id="IPR050827">
    <property type="entry name" value="CRP1_MDG1_kinase"/>
</dbReference>
<accession>G9NWK9</accession>
<comment type="similarity">
    <text evidence="1">Belongs to the CRP1/MDG1 family.</text>
</comment>
<dbReference type="HOGENOM" id="CLU_011453_2_0_1"/>
<dbReference type="OMA" id="TFDNWTK"/>
<dbReference type="AlphaFoldDB" id="G9NWK9"/>